<organism evidence="1 2">
    <name type="scientific">Setaria italica</name>
    <name type="common">Foxtail millet</name>
    <name type="synonym">Panicum italicum</name>
    <dbReference type="NCBI Taxonomy" id="4555"/>
    <lineage>
        <taxon>Eukaryota</taxon>
        <taxon>Viridiplantae</taxon>
        <taxon>Streptophyta</taxon>
        <taxon>Embryophyta</taxon>
        <taxon>Tracheophyta</taxon>
        <taxon>Spermatophyta</taxon>
        <taxon>Magnoliopsida</taxon>
        <taxon>Liliopsida</taxon>
        <taxon>Poales</taxon>
        <taxon>Poaceae</taxon>
        <taxon>PACMAD clade</taxon>
        <taxon>Panicoideae</taxon>
        <taxon>Panicodae</taxon>
        <taxon>Paniceae</taxon>
        <taxon>Cenchrinae</taxon>
        <taxon>Setaria</taxon>
    </lineage>
</organism>
<dbReference type="HOGENOM" id="CLU_3072302_0_0_1"/>
<dbReference type="EMBL" id="AGNK02004585">
    <property type="status" value="NOT_ANNOTATED_CDS"/>
    <property type="molecule type" value="Genomic_DNA"/>
</dbReference>
<evidence type="ECO:0000313" key="2">
    <source>
        <dbReference type="Proteomes" id="UP000004995"/>
    </source>
</evidence>
<dbReference type="AlphaFoldDB" id="K3YF14"/>
<name>K3YF14_SETIT</name>
<sequence length="53" mass="6395">MTTEYRVFSQPLKFCSQKWPDRHSWTKYFRNMVQPSRHGKKVPCILADAPLRK</sequence>
<evidence type="ECO:0000313" key="1">
    <source>
        <dbReference type="EnsemblPlants" id="KQK99914"/>
    </source>
</evidence>
<keyword evidence="2" id="KW-1185">Reference proteome</keyword>
<protein>
    <submittedName>
        <fullName evidence="1">Uncharacterized protein</fullName>
    </submittedName>
</protein>
<dbReference type="EnsemblPlants" id="KQK99914">
    <property type="protein sequence ID" value="KQK99914"/>
    <property type="gene ID" value="SETIT_012831mg"/>
</dbReference>
<dbReference type="Proteomes" id="UP000004995">
    <property type="component" value="Unassembled WGS sequence"/>
</dbReference>
<proteinExistence type="predicted"/>
<reference evidence="2" key="1">
    <citation type="journal article" date="2012" name="Nat. Biotechnol.">
        <title>Reference genome sequence of the model plant Setaria.</title>
        <authorList>
            <person name="Bennetzen J.L."/>
            <person name="Schmutz J."/>
            <person name="Wang H."/>
            <person name="Percifield R."/>
            <person name="Hawkins J."/>
            <person name="Pontaroli A.C."/>
            <person name="Estep M."/>
            <person name="Feng L."/>
            <person name="Vaughn J.N."/>
            <person name="Grimwood J."/>
            <person name="Jenkins J."/>
            <person name="Barry K."/>
            <person name="Lindquist E."/>
            <person name="Hellsten U."/>
            <person name="Deshpande S."/>
            <person name="Wang X."/>
            <person name="Wu X."/>
            <person name="Mitros T."/>
            <person name="Triplett J."/>
            <person name="Yang X."/>
            <person name="Ye C.Y."/>
            <person name="Mauro-Herrera M."/>
            <person name="Wang L."/>
            <person name="Li P."/>
            <person name="Sharma M."/>
            <person name="Sharma R."/>
            <person name="Ronald P.C."/>
            <person name="Panaud O."/>
            <person name="Kellogg E.A."/>
            <person name="Brutnell T.P."/>
            <person name="Doust A.N."/>
            <person name="Tuskan G.A."/>
            <person name="Rokhsar D."/>
            <person name="Devos K.M."/>
        </authorList>
    </citation>
    <scope>NUCLEOTIDE SEQUENCE [LARGE SCALE GENOMIC DNA]</scope>
    <source>
        <strain evidence="2">cv. Yugu1</strain>
    </source>
</reference>
<dbReference type="InParanoid" id="K3YF14"/>
<accession>K3YF14</accession>
<reference evidence="1" key="2">
    <citation type="submission" date="2018-08" db="UniProtKB">
        <authorList>
            <consortium name="EnsemblPlants"/>
        </authorList>
    </citation>
    <scope>IDENTIFICATION</scope>
    <source>
        <strain evidence="1">Yugu1</strain>
    </source>
</reference>
<dbReference type="Gramene" id="KQK99914">
    <property type="protein sequence ID" value="KQK99914"/>
    <property type="gene ID" value="SETIT_012831mg"/>
</dbReference>